<protein>
    <recommendedName>
        <fullName evidence="3">Peptidase M12B domain-containing protein</fullName>
    </recommendedName>
</protein>
<comment type="caution">
    <text evidence="1">Lacks conserved residue(s) required for the propagation of feature annotation.</text>
</comment>
<accession>A0A553NPH4</accession>
<dbReference type="InterPro" id="IPR036436">
    <property type="entry name" value="Disintegrin_dom_sf"/>
</dbReference>
<reference evidence="4 5" key="1">
    <citation type="journal article" date="2018" name="Nat. Ecol. Evol.">
        <title>Genomic signatures of mitonuclear coevolution across populations of Tigriopus californicus.</title>
        <authorList>
            <person name="Barreto F.S."/>
            <person name="Watson E.T."/>
            <person name="Lima T.G."/>
            <person name="Willett C.S."/>
            <person name="Edmands S."/>
            <person name="Li W."/>
            <person name="Burton R.S."/>
        </authorList>
    </citation>
    <scope>NUCLEOTIDE SEQUENCE [LARGE SCALE GENOMIC DNA]</scope>
    <source>
        <strain evidence="4 5">San Diego</strain>
    </source>
</reference>
<gene>
    <name evidence="4" type="ORF">TCAL_11136</name>
</gene>
<keyword evidence="1" id="KW-0862">Zinc</keyword>
<dbReference type="Gene3D" id="3.40.390.10">
    <property type="entry name" value="Collagenase (Catalytic Domain)"/>
    <property type="match status" value="1"/>
</dbReference>
<sequence length="408" mass="45208">MKSLFSDLFGAIVIALFGLGWFGSSMGVPHPVTTTPPSDTTIVPLLLEGSDLPTVDLSGRSKACDIVIGIDETLWEKNDRNLSALVDLLQDHVDFANRVFTSQVMTEEAGFEDIYFRLSRVQIIFGSCAGFEDRNCTNHRDEYLQKFGNSYYFHDACLGYVFTYLDFHNGTAGLAYKGTACYPFPATNVKSQNVGFITLLNYGQDRPLEDSRITFAHELAHNFGAKHDDEVDNPECVNQGFIMAESDVIEDINGTSVKGPDENKEVFSSCSLKDMTDKLKEIKADRECYINAPYEPDHKPVISICGNGVVDEGEQCDCGHHYNDCHDACCYPAIISPPDRYANASAVPCSTNEKRSCLHPVGLVFGVYVPLVVIFLATILGGVLLSRDWRNSKRCFKHITHGHVRIVG</sequence>
<evidence type="ECO:0000313" key="4">
    <source>
        <dbReference type="EMBL" id="TRY67319.1"/>
    </source>
</evidence>
<dbReference type="GO" id="GO:0004222">
    <property type="term" value="F:metalloendopeptidase activity"/>
    <property type="evidence" value="ECO:0007669"/>
    <property type="project" value="InterPro"/>
</dbReference>
<dbReference type="InterPro" id="IPR001590">
    <property type="entry name" value="Peptidase_M12B"/>
</dbReference>
<proteinExistence type="predicted"/>
<dbReference type="Gene3D" id="4.10.70.10">
    <property type="entry name" value="Disintegrin domain"/>
    <property type="match status" value="1"/>
</dbReference>
<feature type="binding site" evidence="1">
    <location>
        <position position="217"/>
    </location>
    <ligand>
        <name>Zn(2+)</name>
        <dbReference type="ChEBI" id="CHEBI:29105"/>
        <note>catalytic</note>
    </ligand>
</feature>
<evidence type="ECO:0000313" key="5">
    <source>
        <dbReference type="Proteomes" id="UP000318571"/>
    </source>
</evidence>
<feature type="active site" evidence="1">
    <location>
        <position position="218"/>
    </location>
</feature>
<feature type="domain" description="Peptidase M12B" evidence="3">
    <location>
        <begin position="62"/>
        <end position="293"/>
    </location>
</feature>
<dbReference type="InterPro" id="IPR051489">
    <property type="entry name" value="ADAM_Metalloproteinase"/>
</dbReference>
<dbReference type="InterPro" id="IPR024079">
    <property type="entry name" value="MetalloPept_cat_dom_sf"/>
</dbReference>
<dbReference type="Proteomes" id="UP000318571">
    <property type="component" value="Chromosome 4"/>
</dbReference>
<dbReference type="GO" id="GO:0007219">
    <property type="term" value="P:Notch signaling pathway"/>
    <property type="evidence" value="ECO:0007669"/>
    <property type="project" value="TreeGrafter"/>
</dbReference>
<comment type="caution">
    <text evidence="4">The sequence shown here is derived from an EMBL/GenBank/DDBJ whole genome shotgun (WGS) entry which is preliminary data.</text>
</comment>
<keyword evidence="5" id="KW-1185">Reference proteome</keyword>
<dbReference type="OrthoDB" id="2149267at2759"/>
<name>A0A553NPH4_TIGCA</name>
<keyword evidence="2" id="KW-1133">Transmembrane helix</keyword>
<dbReference type="SUPFAM" id="SSF55486">
    <property type="entry name" value="Metalloproteases ('zincins'), catalytic domain"/>
    <property type="match status" value="1"/>
</dbReference>
<dbReference type="PANTHER" id="PTHR45702">
    <property type="entry name" value="ADAM10/ADAM17 METALLOPEPTIDASE FAMILY MEMBER"/>
    <property type="match status" value="1"/>
</dbReference>
<feature type="binding site" evidence="1">
    <location>
        <position position="221"/>
    </location>
    <ligand>
        <name>Zn(2+)</name>
        <dbReference type="ChEBI" id="CHEBI:29105"/>
        <note>catalytic</note>
    </ligand>
</feature>
<evidence type="ECO:0000256" key="1">
    <source>
        <dbReference type="PROSITE-ProRule" id="PRU00276"/>
    </source>
</evidence>
<dbReference type="Pfam" id="PF13688">
    <property type="entry name" value="Reprolysin_5"/>
    <property type="match status" value="1"/>
</dbReference>
<keyword evidence="2" id="KW-0812">Transmembrane</keyword>
<dbReference type="GO" id="GO:0005886">
    <property type="term" value="C:plasma membrane"/>
    <property type="evidence" value="ECO:0007669"/>
    <property type="project" value="TreeGrafter"/>
</dbReference>
<evidence type="ECO:0000256" key="2">
    <source>
        <dbReference type="SAM" id="Phobius"/>
    </source>
</evidence>
<feature type="binding site" evidence="1">
    <location>
        <position position="227"/>
    </location>
    <ligand>
        <name>Zn(2+)</name>
        <dbReference type="ChEBI" id="CHEBI:29105"/>
        <note>catalytic</note>
    </ligand>
</feature>
<dbReference type="PROSITE" id="PS50215">
    <property type="entry name" value="ADAM_MEPRO"/>
    <property type="match status" value="1"/>
</dbReference>
<dbReference type="AlphaFoldDB" id="A0A553NPH4"/>
<evidence type="ECO:0000259" key="3">
    <source>
        <dbReference type="PROSITE" id="PS50215"/>
    </source>
</evidence>
<dbReference type="OMA" id="KHITHGH"/>
<keyword evidence="1" id="KW-0479">Metal-binding</keyword>
<dbReference type="PANTHER" id="PTHR45702:SF2">
    <property type="entry name" value="KUZBANIAN, ISOFORM A"/>
    <property type="match status" value="1"/>
</dbReference>
<dbReference type="GO" id="GO:0006509">
    <property type="term" value="P:membrane protein ectodomain proteolysis"/>
    <property type="evidence" value="ECO:0007669"/>
    <property type="project" value="TreeGrafter"/>
</dbReference>
<feature type="transmembrane region" description="Helical" evidence="2">
    <location>
        <begin position="361"/>
        <end position="385"/>
    </location>
</feature>
<dbReference type="GO" id="GO:0046872">
    <property type="term" value="F:metal ion binding"/>
    <property type="evidence" value="ECO:0007669"/>
    <property type="project" value="UniProtKB-KW"/>
</dbReference>
<organism evidence="4 5">
    <name type="scientific">Tigriopus californicus</name>
    <name type="common">Marine copepod</name>
    <dbReference type="NCBI Taxonomy" id="6832"/>
    <lineage>
        <taxon>Eukaryota</taxon>
        <taxon>Metazoa</taxon>
        <taxon>Ecdysozoa</taxon>
        <taxon>Arthropoda</taxon>
        <taxon>Crustacea</taxon>
        <taxon>Multicrustacea</taxon>
        <taxon>Hexanauplia</taxon>
        <taxon>Copepoda</taxon>
        <taxon>Harpacticoida</taxon>
        <taxon>Harpacticidae</taxon>
        <taxon>Tigriopus</taxon>
    </lineage>
</organism>
<dbReference type="EMBL" id="VCGU01000011">
    <property type="protein sequence ID" value="TRY67319.1"/>
    <property type="molecule type" value="Genomic_DNA"/>
</dbReference>
<dbReference type="STRING" id="6832.A0A553NPH4"/>
<keyword evidence="2" id="KW-0472">Membrane</keyword>